<reference evidence="2" key="1">
    <citation type="submission" date="2016-12" db="EMBL/GenBank/DDBJ databases">
        <title>An insight into the sialome and mialome of the sand fly, Nyssomyia neivai.</title>
        <authorList>
            <person name="Sebastian V."/>
            <person name="Goulart T.M."/>
            <person name="Oliveira W."/>
            <person name="Calvo E."/>
            <person name="Oliveira L.F."/>
            <person name="Pinto M.C."/>
            <person name="Rosselino A.M."/>
            <person name="Ribeiro J.M."/>
        </authorList>
    </citation>
    <scope>NUCLEOTIDE SEQUENCE</scope>
</reference>
<feature type="chain" id="PRO_5009875518" evidence="1">
    <location>
        <begin position="21"/>
        <end position="94"/>
    </location>
</feature>
<organism evidence="2">
    <name type="scientific">Nyssomyia neivai</name>
    <dbReference type="NCBI Taxonomy" id="330878"/>
    <lineage>
        <taxon>Eukaryota</taxon>
        <taxon>Metazoa</taxon>
        <taxon>Ecdysozoa</taxon>
        <taxon>Arthropoda</taxon>
        <taxon>Hexapoda</taxon>
        <taxon>Insecta</taxon>
        <taxon>Pterygota</taxon>
        <taxon>Neoptera</taxon>
        <taxon>Endopterygota</taxon>
        <taxon>Diptera</taxon>
        <taxon>Nematocera</taxon>
        <taxon>Psychodoidea</taxon>
        <taxon>Psychodidae</taxon>
        <taxon>Nyssomyia</taxon>
    </lineage>
</organism>
<sequence>MNKIILFTCVLVALVFYAEAMPKDVAEVELLDEDLSDMDIDKLVDQIQIDEEYPHLSGFGQLICRCPYRSNPHQVAPLQPCLMMWLKWSYLMRI</sequence>
<evidence type="ECO:0000256" key="1">
    <source>
        <dbReference type="SAM" id="SignalP"/>
    </source>
</evidence>
<feature type="signal peptide" evidence="1">
    <location>
        <begin position="1"/>
        <end position="20"/>
    </location>
</feature>
<accession>A0A1L8DNR2</accession>
<proteinExistence type="predicted"/>
<evidence type="ECO:0000313" key="2">
    <source>
        <dbReference type="EMBL" id="JAV08113.1"/>
    </source>
</evidence>
<dbReference type="EMBL" id="GFDF01005971">
    <property type="protein sequence ID" value="JAV08113.1"/>
    <property type="molecule type" value="Transcribed_RNA"/>
</dbReference>
<dbReference type="AlphaFoldDB" id="A0A1L8DNR2"/>
<name>A0A1L8DNR2_9DIPT</name>
<protein>
    <submittedName>
        <fullName evidence="2">Putative conserved secreted protein</fullName>
    </submittedName>
</protein>
<keyword evidence="1" id="KW-0732">Signal</keyword>